<feature type="region of interest" description="Disordered" evidence="7">
    <location>
        <begin position="457"/>
        <end position="486"/>
    </location>
</feature>
<comment type="cofactor">
    <cofactor evidence="1">
        <name>Mg(2+)</name>
        <dbReference type="ChEBI" id="CHEBI:18420"/>
    </cofactor>
</comment>
<evidence type="ECO:0000256" key="7">
    <source>
        <dbReference type="SAM" id="MobiDB-lite"/>
    </source>
</evidence>
<evidence type="ECO:0000256" key="5">
    <source>
        <dbReference type="ARBA" id="ARBA00025589"/>
    </source>
</evidence>
<dbReference type="GO" id="GO:0006281">
    <property type="term" value="P:DNA repair"/>
    <property type="evidence" value="ECO:0007669"/>
    <property type="project" value="InterPro"/>
</dbReference>
<dbReference type="Pfam" id="PF00817">
    <property type="entry name" value="IMS"/>
    <property type="match status" value="1"/>
</dbReference>
<evidence type="ECO:0000313" key="12">
    <source>
        <dbReference type="Proteomes" id="UP001229244"/>
    </source>
</evidence>
<evidence type="ECO:0000256" key="6">
    <source>
        <dbReference type="ARBA" id="ARBA00049244"/>
    </source>
</evidence>
<dbReference type="Gene3D" id="1.10.150.20">
    <property type="entry name" value="5' to 3' exonuclease, C-terminal subdomain"/>
    <property type="match status" value="1"/>
</dbReference>
<feature type="domain" description="DNA polymerase Y-family little finger" evidence="9">
    <location>
        <begin position="260"/>
        <end position="368"/>
    </location>
</feature>
<dbReference type="InterPro" id="IPR050356">
    <property type="entry name" value="SulA_CellDiv_inhibitor"/>
</dbReference>
<dbReference type="GO" id="GO:0003684">
    <property type="term" value="F:damaged DNA binding"/>
    <property type="evidence" value="ECO:0007669"/>
    <property type="project" value="InterPro"/>
</dbReference>
<feature type="domain" description="UmuC" evidence="8">
    <location>
        <begin position="53"/>
        <end position="170"/>
    </location>
</feature>
<comment type="subunit">
    <text evidence="2">Monomer.</text>
</comment>
<evidence type="ECO:0000259" key="9">
    <source>
        <dbReference type="Pfam" id="PF11799"/>
    </source>
</evidence>
<dbReference type="Proteomes" id="UP001229244">
    <property type="component" value="Unassembled WGS sequence"/>
</dbReference>
<dbReference type="SUPFAM" id="SSF56672">
    <property type="entry name" value="DNA/RNA polymerases"/>
    <property type="match status" value="1"/>
</dbReference>
<dbReference type="EC" id="2.7.7.7" evidence="3"/>
<reference evidence="11" key="1">
    <citation type="submission" date="2023-07" db="EMBL/GenBank/DDBJ databases">
        <title>Genomic Encyclopedia of Type Strains, Phase IV (KMG-IV): sequencing the most valuable type-strain genomes for metagenomic binning, comparative biology and taxonomic classification.</title>
        <authorList>
            <person name="Goeker M."/>
        </authorList>
    </citation>
    <scope>NUCLEOTIDE SEQUENCE</scope>
    <source>
        <strain evidence="11">DSM 21202</strain>
    </source>
</reference>
<protein>
    <recommendedName>
        <fullName evidence="3">DNA-directed DNA polymerase</fullName>
        <ecNumber evidence="3">2.7.7.7</ecNumber>
    </recommendedName>
</protein>
<keyword evidence="12" id="KW-1185">Reference proteome</keyword>
<dbReference type="EMBL" id="JAUSUL010000003">
    <property type="protein sequence ID" value="MDQ0316630.1"/>
    <property type="molecule type" value="Genomic_DNA"/>
</dbReference>
<feature type="region of interest" description="Disordered" evidence="7">
    <location>
        <begin position="25"/>
        <end position="51"/>
    </location>
</feature>
<comment type="catalytic activity">
    <reaction evidence="6">
        <text>DNA(n) + a 2'-deoxyribonucleoside 5'-triphosphate = DNA(n+1) + diphosphate</text>
        <dbReference type="Rhea" id="RHEA:22508"/>
        <dbReference type="Rhea" id="RHEA-COMP:17339"/>
        <dbReference type="Rhea" id="RHEA-COMP:17340"/>
        <dbReference type="ChEBI" id="CHEBI:33019"/>
        <dbReference type="ChEBI" id="CHEBI:61560"/>
        <dbReference type="ChEBI" id="CHEBI:173112"/>
        <dbReference type="EC" id="2.7.7.7"/>
    </reaction>
</comment>
<dbReference type="Pfam" id="PF11799">
    <property type="entry name" value="IMS_C"/>
    <property type="match status" value="1"/>
</dbReference>
<comment type="caution">
    <text evidence="11">The sequence shown here is derived from an EMBL/GenBank/DDBJ whole genome shotgun (WGS) entry which is preliminary data.</text>
</comment>
<dbReference type="InterPro" id="IPR001126">
    <property type="entry name" value="UmuC"/>
</dbReference>
<dbReference type="InterPro" id="IPR045443">
    <property type="entry name" value="DUF6504"/>
</dbReference>
<proteinExistence type="predicted"/>
<dbReference type="AlphaFoldDB" id="A0AAE3VRR8"/>
<evidence type="ECO:0000256" key="1">
    <source>
        <dbReference type="ARBA" id="ARBA00001946"/>
    </source>
</evidence>
<feature type="domain" description="DUF6504" evidence="10">
    <location>
        <begin position="522"/>
        <end position="599"/>
    </location>
</feature>
<accession>A0AAE3VRR8</accession>
<evidence type="ECO:0000259" key="10">
    <source>
        <dbReference type="Pfam" id="PF20114"/>
    </source>
</evidence>
<dbReference type="PANTHER" id="PTHR35369">
    <property type="entry name" value="BLR3025 PROTEIN-RELATED"/>
    <property type="match status" value="1"/>
</dbReference>
<gene>
    <name evidence="11" type="ORF">J2S73_003106</name>
</gene>
<keyword evidence="4" id="KW-0227">DNA damage</keyword>
<dbReference type="InterPro" id="IPR017961">
    <property type="entry name" value="DNA_pol_Y-fam_little_finger"/>
</dbReference>
<evidence type="ECO:0000256" key="2">
    <source>
        <dbReference type="ARBA" id="ARBA00011245"/>
    </source>
</evidence>
<feature type="compositionally biased region" description="Basic and acidic residues" evidence="7">
    <location>
        <begin position="25"/>
        <end position="43"/>
    </location>
</feature>
<dbReference type="RefSeq" id="WP_306886513.1">
    <property type="nucleotide sequence ID" value="NZ_JAUSUL010000003.1"/>
</dbReference>
<dbReference type="InterPro" id="IPR043502">
    <property type="entry name" value="DNA/RNA_pol_sf"/>
</dbReference>
<evidence type="ECO:0000256" key="3">
    <source>
        <dbReference type="ARBA" id="ARBA00012417"/>
    </source>
</evidence>
<comment type="function">
    <text evidence="5">Poorly processive, error-prone DNA polymerase involved in untargeted mutagenesis. Copies undamaged DNA at stalled replication forks, which arise in vivo from mismatched or misaligned primer ends. These misaligned primers can be extended by PolIV. Exhibits no 3'-5' exonuclease (proofreading) activity. May be involved in translesional synthesis, in conjunction with the beta clamp from PolIII.</text>
</comment>
<evidence type="ECO:0000256" key="4">
    <source>
        <dbReference type="ARBA" id="ARBA00022763"/>
    </source>
</evidence>
<dbReference type="PANTHER" id="PTHR35369:SF2">
    <property type="entry name" value="BLR3025 PROTEIN"/>
    <property type="match status" value="1"/>
</dbReference>
<sequence length="603" mass="64834">MTIDSMPSARRILCLWLPRLPTDRRARDRRRSSPFEPHPEERGGAAPPRATVARVGPAQILAAVDAVAETAGLEPGLGLAEARALVPALVAEPHDPEADAALLDGLATACDRYTPLVALTPPDGLFLDITGCAHLFGGEAGLMNDLSTRLSRAGFSARATIAPTPGAAWAMAHYGETAILTDDDLKPALQPLPVDALRIAPATARALKSLGLKRIADLAGQPRAPLAARFGPELLRRLHQAVGDEDEPITPRRPLPPLTVERRLAEPIFQWDVVSAYLARLAASLESRLEARGEGARQLSLALFHADGSVSTAAATTTGAVRDPARIAAVFAPKIEALAARRQIDSGIDLIRLAAHETAPFDARQNDLDGRVQAESDLARLIDVLAARLGSDAVTRLVAGDSHIPEFAGAAMAAHSSRSREFASLTAARARPKSSLHPQGCRQAARSEKTINSWTVDRNRPSVDLSAGAQSRAGGLQPQSPGKRETAVALGLAEEAEPFDAPLPDPPDRPLRLFARPEPVEAVASVPDGPPASFRWRKVRYLVARAEGPERIAAEWWHGGAIGPTRDYFRVEDADGRRFWLYREGLYGRETDRPRWYLHGLFA</sequence>
<evidence type="ECO:0000313" key="11">
    <source>
        <dbReference type="EMBL" id="MDQ0316630.1"/>
    </source>
</evidence>
<name>A0AAE3VRR8_9HYPH</name>
<organism evidence="11 12">
    <name type="scientific">Amorphus orientalis</name>
    <dbReference type="NCBI Taxonomy" id="649198"/>
    <lineage>
        <taxon>Bacteria</taxon>
        <taxon>Pseudomonadati</taxon>
        <taxon>Pseudomonadota</taxon>
        <taxon>Alphaproteobacteria</taxon>
        <taxon>Hyphomicrobiales</taxon>
        <taxon>Amorphaceae</taxon>
        <taxon>Amorphus</taxon>
    </lineage>
</organism>
<dbReference type="CDD" id="cd03468">
    <property type="entry name" value="PolY_like"/>
    <property type="match status" value="1"/>
</dbReference>
<dbReference type="Pfam" id="PF20114">
    <property type="entry name" value="DUF6504"/>
    <property type="match status" value="1"/>
</dbReference>
<evidence type="ECO:0000259" key="8">
    <source>
        <dbReference type="Pfam" id="PF00817"/>
    </source>
</evidence>